<protein>
    <submittedName>
        <fullName evidence="2">AAA family ATPase</fullName>
    </submittedName>
</protein>
<name>A0A9X3ESG7_9BACT</name>
<dbReference type="Proteomes" id="UP001150924">
    <property type="component" value="Unassembled WGS sequence"/>
</dbReference>
<sequence>MVELDSGTTTKLSEAIFEAHEAVFMREATALGLSPRTTLRRTTYASLGACLRERPETPVLSLVAHGGTGGGTVVLHAADDSDEGVGIEARTFAKVCRDGGVQVALLWICHGARRHAAFSSLADALLAPDQGNAAAVVASSAALVADRTAAFLGPLLRSLRDVAGGDLERAVTEGRYALAEDDLQWAAPVYYARPYQGASVSFEVRVDQVLAAAETAATNREVDGMPAARPWFRGRQDEIARVIALLAAHRLVTLIGLPGTGKTALAAAVAGQAFRERLAGIEHAVWLDVAARSSVPALREALAALFGLEATRWKDDLTLAKALGARRALVVLDNVEDLLHADGEGLRLLIDALQRYARDLRILATSRRALGSLDGAEEQPFTVLRLPPGVDREVFLAVAGARLADERGDAAAVDELVNALAGHPQSIVLVAGQVGRGRSLGELLARVKAEDAEVVHDAELLDEDVAQTPDARLRTRRLVSSLNLSFQPLVEHVPRAAEMFVWLAGFPAGLPRVLMEEVFGPGAERYAGRLLAVSLVERSGPDDRLVLPGPVRWYARARLDATVNGKPVMTAARKDELVERSVAALSGWLGALKMKLGQRGAAAACERAAAEGTNLASLCAWPERLPPRLHKRAAAGFAAYSAMALHGGFHRTAVVVGEQVHATLHGEGGAAAVIGGALGICTCGRIG</sequence>
<evidence type="ECO:0000313" key="3">
    <source>
        <dbReference type="Proteomes" id="UP001150924"/>
    </source>
</evidence>
<dbReference type="InterPro" id="IPR027417">
    <property type="entry name" value="P-loop_NTPase"/>
</dbReference>
<comment type="caution">
    <text evidence="2">The sequence shown here is derived from an EMBL/GenBank/DDBJ whole genome shotgun (WGS) entry which is preliminary data.</text>
</comment>
<feature type="domain" description="Novel STAND NTPase 1" evidence="1">
    <location>
        <begin position="229"/>
        <end position="367"/>
    </location>
</feature>
<organism evidence="2 3">
    <name type="scientific">Nannocystis pusilla</name>
    <dbReference type="NCBI Taxonomy" id="889268"/>
    <lineage>
        <taxon>Bacteria</taxon>
        <taxon>Pseudomonadati</taxon>
        <taxon>Myxococcota</taxon>
        <taxon>Polyangia</taxon>
        <taxon>Nannocystales</taxon>
        <taxon>Nannocystaceae</taxon>
        <taxon>Nannocystis</taxon>
    </lineage>
</organism>
<gene>
    <name evidence="2" type="ORF">OV079_27910</name>
</gene>
<dbReference type="SUPFAM" id="SSF52540">
    <property type="entry name" value="P-loop containing nucleoside triphosphate hydrolases"/>
    <property type="match status" value="1"/>
</dbReference>
<dbReference type="Gene3D" id="3.40.50.300">
    <property type="entry name" value="P-loop containing nucleotide triphosphate hydrolases"/>
    <property type="match status" value="1"/>
</dbReference>
<evidence type="ECO:0000313" key="2">
    <source>
        <dbReference type="EMBL" id="MCY1009322.1"/>
    </source>
</evidence>
<evidence type="ECO:0000259" key="1">
    <source>
        <dbReference type="Pfam" id="PF20703"/>
    </source>
</evidence>
<dbReference type="RefSeq" id="WP_267771983.1">
    <property type="nucleotide sequence ID" value="NZ_JAPNKE010000002.1"/>
</dbReference>
<dbReference type="InterPro" id="IPR049052">
    <property type="entry name" value="nSTAND1"/>
</dbReference>
<proteinExistence type="predicted"/>
<dbReference type="AlphaFoldDB" id="A0A9X3ESG7"/>
<reference evidence="2" key="1">
    <citation type="submission" date="2022-11" db="EMBL/GenBank/DDBJ databases">
        <title>Minimal conservation of predation-associated metabolite biosynthetic gene clusters underscores biosynthetic potential of Myxococcota including descriptions for ten novel species: Archangium lansinium sp. nov., Myxococcus landrumus sp. nov., Nannocystis bai.</title>
        <authorList>
            <person name="Ahearne A."/>
            <person name="Stevens C."/>
            <person name="Phillips K."/>
        </authorList>
    </citation>
    <scope>NUCLEOTIDE SEQUENCE</scope>
    <source>
        <strain evidence="2">Na p29</strain>
    </source>
</reference>
<dbReference type="EMBL" id="JAPNKE010000002">
    <property type="protein sequence ID" value="MCY1009322.1"/>
    <property type="molecule type" value="Genomic_DNA"/>
</dbReference>
<dbReference type="PANTHER" id="PTHR47691:SF3">
    <property type="entry name" value="HTH-TYPE TRANSCRIPTIONAL REGULATOR RV0890C-RELATED"/>
    <property type="match status" value="1"/>
</dbReference>
<dbReference type="PANTHER" id="PTHR47691">
    <property type="entry name" value="REGULATOR-RELATED"/>
    <property type="match status" value="1"/>
</dbReference>
<accession>A0A9X3ESG7</accession>
<dbReference type="Pfam" id="PF20703">
    <property type="entry name" value="nSTAND1"/>
    <property type="match status" value="1"/>
</dbReference>
<keyword evidence="3" id="KW-1185">Reference proteome</keyword>